<sequence>MKVYIAGPMSGYDQFNRPAFHAAERNLIQKTFIVLNPAMLPDGLSQAQYMDICLAMLRCADAVYMLAGWEESAGARAEYALAQKLALKVFFQDEKDVNNG</sequence>
<dbReference type="OrthoDB" id="2376767at2"/>
<keyword evidence="1" id="KW-0808">Transferase</keyword>
<accession>A0A1E7YUN9</accession>
<comment type="caution">
    <text evidence="1">The sequence shown here is derived from an EMBL/GenBank/DDBJ whole genome shotgun (WGS) entry which is preliminary data.</text>
</comment>
<proteinExistence type="predicted"/>
<organism evidence="1 2">
    <name type="scientific">Candidatus Erwinia dacicola</name>
    <dbReference type="NCBI Taxonomy" id="252393"/>
    <lineage>
        <taxon>Bacteria</taxon>
        <taxon>Pseudomonadati</taxon>
        <taxon>Pseudomonadota</taxon>
        <taxon>Gammaproteobacteria</taxon>
        <taxon>Enterobacterales</taxon>
        <taxon>Erwiniaceae</taxon>
        <taxon>Erwinia</taxon>
    </lineage>
</organism>
<dbReference type="GO" id="GO:0016740">
    <property type="term" value="F:transferase activity"/>
    <property type="evidence" value="ECO:0007669"/>
    <property type="project" value="UniProtKB-KW"/>
</dbReference>
<evidence type="ECO:0000313" key="2">
    <source>
        <dbReference type="Proteomes" id="UP000243534"/>
    </source>
</evidence>
<reference evidence="1 2" key="1">
    <citation type="submission" date="2016-07" db="EMBL/GenBank/DDBJ databases">
        <authorList>
            <person name="Yuval B."/>
        </authorList>
    </citation>
    <scope>NUCLEOTIDE SEQUENCE [LARGE SCALE GENOMIC DNA]</scope>
    <source>
        <strain evidence="1 2">IL</strain>
    </source>
</reference>
<dbReference type="AlphaFoldDB" id="A0A1E7YUN9"/>
<dbReference type="SUPFAM" id="SSF52309">
    <property type="entry name" value="N-(deoxy)ribosyltransferase-like"/>
    <property type="match status" value="1"/>
</dbReference>
<dbReference type="Proteomes" id="UP000243534">
    <property type="component" value="Unassembled WGS sequence"/>
</dbReference>
<protein>
    <submittedName>
        <fullName evidence="1">Nucleoside 2-deoxyribosyltransferase</fullName>
    </submittedName>
</protein>
<dbReference type="RefSeq" id="WP_070135946.1">
    <property type="nucleotide sequence ID" value="NZ_LJAM02000383.1"/>
</dbReference>
<dbReference type="Gene3D" id="3.40.50.10400">
    <property type="entry name" value="Hypothetical protein PA1492"/>
    <property type="match status" value="1"/>
</dbReference>
<dbReference type="Pfam" id="PF14359">
    <property type="entry name" value="DUF4406"/>
    <property type="match status" value="1"/>
</dbReference>
<dbReference type="EMBL" id="MAYS01000601">
    <property type="protein sequence ID" value="OFC58161.1"/>
    <property type="molecule type" value="Genomic_DNA"/>
</dbReference>
<dbReference type="InterPro" id="IPR025518">
    <property type="entry name" value="DUF4406"/>
</dbReference>
<evidence type="ECO:0000313" key="1">
    <source>
        <dbReference type="EMBL" id="OFC58161.1"/>
    </source>
</evidence>
<name>A0A1E7YUN9_9GAMM</name>
<gene>
    <name evidence="1" type="ORF">BBW68_03290</name>
</gene>